<proteinExistence type="predicted"/>
<protein>
    <recommendedName>
        <fullName evidence="3">HEPN domain-containing protein</fullName>
    </recommendedName>
</protein>
<keyword evidence="2" id="KW-1185">Reference proteome</keyword>
<accession>A0A2S6NPC0</accession>
<gene>
    <name evidence="1" type="ORF">CCS01_00295</name>
</gene>
<name>A0A2S6NPC0_RHOGL</name>
<dbReference type="EMBL" id="NHRY01000017">
    <property type="protein sequence ID" value="PPQ40819.1"/>
    <property type="molecule type" value="Genomic_DNA"/>
</dbReference>
<dbReference type="RefSeq" id="WP_104516853.1">
    <property type="nucleotide sequence ID" value="NZ_NHRY01000017.1"/>
</dbReference>
<organism evidence="1 2">
    <name type="scientific">Rhodopila globiformis</name>
    <name type="common">Rhodopseudomonas globiformis</name>
    <dbReference type="NCBI Taxonomy" id="1071"/>
    <lineage>
        <taxon>Bacteria</taxon>
        <taxon>Pseudomonadati</taxon>
        <taxon>Pseudomonadota</taxon>
        <taxon>Alphaproteobacteria</taxon>
        <taxon>Acetobacterales</taxon>
        <taxon>Acetobacteraceae</taxon>
        <taxon>Rhodopila</taxon>
    </lineage>
</organism>
<sequence length="126" mass="13262">MTPEAACFLLAARECLLKAHEMLDQWPDEAGRAAYVAALQAARGLIFERTGAVVTRHAAVQAQFGRLVAQDPNGGAGACLFLGRAYNFRFVAEEEAGPGGLAPDRAAAAVEEAERTVAYVTTLLAA</sequence>
<dbReference type="Proteomes" id="UP000239724">
    <property type="component" value="Unassembled WGS sequence"/>
</dbReference>
<evidence type="ECO:0008006" key="3">
    <source>
        <dbReference type="Google" id="ProtNLM"/>
    </source>
</evidence>
<evidence type="ECO:0000313" key="2">
    <source>
        <dbReference type="Proteomes" id="UP000239724"/>
    </source>
</evidence>
<comment type="caution">
    <text evidence="1">The sequence shown here is derived from an EMBL/GenBank/DDBJ whole genome shotgun (WGS) entry which is preliminary data.</text>
</comment>
<evidence type="ECO:0000313" key="1">
    <source>
        <dbReference type="EMBL" id="PPQ40819.1"/>
    </source>
</evidence>
<dbReference type="AlphaFoldDB" id="A0A2S6NPC0"/>
<reference evidence="1 2" key="1">
    <citation type="journal article" date="2018" name="Arch. Microbiol.">
        <title>New insights into the metabolic potential of the phototrophic purple bacterium Rhodopila globiformis DSM 161(T) from its draft genome sequence and evidence for a vanadium-dependent nitrogenase.</title>
        <authorList>
            <person name="Imhoff J.F."/>
            <person name="Rahn T."/>
            <person name="Kunzel S."/>
            <person name="Neulinger S.C."/>
        </authorList>
    </citation>
    <scope>NUCLEOTIDE SEQUENCE [LARGE SCALE GENOMIC DNA]</scope>
    <source>
        <strain evidence="1 2">DSM 161</strain>
    </source>
</reference>